<feature type="modified residue" description="Phosphothreonine; by autocatalysis" evidence="8">
    <location>
        <position position="201"/>
    </location>
</feature>
<dbReference type="FunFam" id="3.30.420.40:FF:000004">
    <property type="entry name" value="Molecular chaperone DnaK"/>
    <property type="match status" value="1"/>
</dbReference>
<dbReference type="AlphaFoldDB" id="A0A4U5JUL3"/>
<dbReference type="FunFam" id="1.20.1270.10:FF:000001">
    <property type="entry name" value="Molecular chaperone DnaK"/>
    <property type="match status" value="1"/>
</dbReference>
<dbReference type="Proteomes" id="UP000308707">
    <property type="component" value="Unassembled WGS sequence"/>
</dbReference>
<proteinExistence type="evidence at transcript level"/>
<evidence type="ECO:0000256" key="5">
    <source>
        <dbReference type="ARBA" id="ARBA00022840"/>
    </source>
</evidence>
<evidence type="ECO:0000313" key="11">
    <source>
        <dbReference type="EMBL" id="TKR33235.1"/>
    </source>
</evidence>
<dbReference type="RefSeq" id="WP_137265445.1">
    <property type="nucleotide sequence ID" value="NZ_SZUA01000001.1"/>
</dbReference>
<dbReference type="FunFam" id="3.90.640.10:FF:000003">
    <property type="entry name" value="Molecular chaperone DnaK"/>
    <property type="match status" value="1"/>
</dbReference>
<dbReference type="PRINTS" id="PR00301">
    <property type="entry name" value="HEATSHOCK70"/>
</dbReference>
<dbReference type="Pfam" id="PF00012">
    <property type="entry name" value="HSP70"/>
    <property type="match status" value="1"/>
</dbReference>
<dbReference type="NCBIfam" id="TIGR02350">
    <property type="entry name" value="prok_dnaK"/>
    <property type="match status" value="1"/>
</dbReference>
<keyword evidence="5 8" id="KW-0067">ATP-binding</keyword>
<organism evidence="11 12">
    <name type="scientific">Luteimonas gilva</name>
    <dbReference type="NCBI Taxonomy" id="2572684"/>
    <lineage>
        <taxon>Bacteria</taxon>
        <taxon>Pseudomonadati</taxon>
        <taxon>Pseudomonadota</taxon>
        <taxon>Gammaproteobacteria</taxon>
        <taxon>Lysobacterales</taxon>
        <taxon>Lysobacteraceae</taxon>
        <taxon>Luteimonas</taxon>
    </lineage>
</organism>
<dbReference type="GO" id="GO:0005524">
    <property type="term" value="F:ATP binding"/>
    <property type="evidence" value="ECO:0007669"/>
    <property type="project" value="UniProtKB-UniRule"/>
</dbReference>
<feature type="region of interest" description="Disordered" evidence="10">
    <location>
        <begin position="603"/>
        <end position="640"/>
    </location>
</feature>
<gene>
    <name evidence="8 11" type="primary">dnaK</name>
    <name evidence="11" type="ORF">FCE95_02695</name>
</gene>
<dbReference type="FunFam" id="2.60.34.10:FF:000014">
    <property type="entry name" value="Chaperone protein DnaK HSP70"/>
    <property type="match status" value="1"/>
</dbReference>
<dbReference type="InterPro" id="IPR043129">
    <property type="entry name" value="ATPase_NBD"/>
</dbReference>
<evidence type="ECO:0000256" key="4">
    <source>
        <dbReference type="ARBA" id="ARBA00022741"/>
    </source>
</evidence>
<dbReference type="GO" id="GO:0051082">
    <property type="term" value="F:unfolded protein binding"/>
    <property type="evidence" value="ECO:0007669"/>
    <property type="project" value="InterPro"/>
</dbReference>
<dbReference type="PANTHER" id="PTHR19375">
    <property type="entry name" value="HEAT SHOCK PROTEIN 70KDA"/>
    <property type="match status" value="1"/>
</dbReference>
<evidence type="ECO:0000256" key="1">
    <source>
        <dbReference type="ARBA" id="ARBA00007381"/>
    </source>
</evidence>
<dbReference type="PROSITE" id="PS00329">
    <property type="entry name" value="HSP70_2"/>
    <property type="match status" value="1"/>
</dbReference>
<dbReference type="NCBIfam" id="NF001413">
    <property type="entry name" value="PRK00290.1"/>
    <property type="match status" value="1"/>
</dbReference>
<dbReference type="InterPro" id="IPR029048">
    <property type="entry name" value="HSP70_C_sf"/>
</dbReference>
<dbReference type="Gene3D" id="1.20.1270.10">
    <property type="match status" value="1"/>
</dbReference>
<dbReference type="GO" id="GO:0140662">
    <property type="term" value="F:ATP-dependent protein folding chaperone"/>
    <property type="evidence" value="ECO:0007669"/>
    <property type="project" value="InterPro"/>
</dbReference>
<dbReference type="InterPro" id="IPR018181">
    <property type="entry name" value="Heat_shock_70_CS"/>
</dbReference>
<dbReference type="SUPFAM" id="SSF100920">
    <property type="entry name" value="Heat shock protein 70kD (HSP70), peptide-binding domain"/>
    <property type="match status" value="1"/>
</dbReference>
<evidence type="ECO:0000256" key="7">
    <source>
        <dbReference type="ARBA" id="ARBA00023186"/>
    </source>
</evidence>
<dbReference type="PROSITE" id="PS01036">
    <property type="entry name" value="HSP70_3"/>
    <property type="match status" value="1"/>
</dbReference>
<protein>
    <recommendedName>
        <fullName evidence="2 8">Chaperone protein DnaK</fullName>
    </recommendedName>
    <alternativeName>
        <fullName evidence="8">HSP70</fullName>
    </alternativeName>
    <alternativeName>
        <fullName evidence="8">Heat shock 70 kDa protein</fullName>
    </alternativeName>
    <alternativeName>
        <fullName evidence="8">Heat shock protein 70</fullName>
    </alternativeName>
</protein>
<evidence type="ECO:0000256" key="9">
    <source>
        <dbReference type="RuleBase" id="RU003322"/>
    </source>
</evidence>
<dbReference type="OrthoDB" id="9766019at2"/>
<dbReference type="InterPro" id="IPR013126">
    <property type="entry name" value="Hsp_70_fam"/>
</dbReference>
<dbReference type="InterPro" id="IPR012725">
    <property type="entry name" value="Chaperone_DnaK"/>
</dbReference>
<evidence type="ECO:0000313" key="12">
    <source>
        <dbReference type="Proteomes" id="UP000308707"/>
    </source>
</evidence>
<dbReference type="Gene3D" id="2.60.34.10">
    <property type="entry name" value="Substrate Binding Domain Of DNAk, Chain A, domain 1"/>
    <property type="match status" value="1"/>
</dbReference>
<sequence length="640" mass="68747">MGKIIGIDLGTTNSCVAIMEGGKARVIENSEGDRTTPSIVAYSKDGEVLVGASAKRQAVTNPKNTFYAVKRLIGRKFGDAEVKKDLDLVPYAIVEHDNGDAWVATSDGKKLSPQEVSARILEKMKKTAEAFLGETVTEAVITVPAYFNDSQRQATKDAGRIAGLDVKRIINEPTAAALAYGLDKGDNKDRKIAVYDLGGGTFDVSIIEIANIDGEKQFEVLATNGDTFLGGEDFDKRVIDYLVDEFQKEQGIDLRKDPLALQRLKDAAERAKIELSSSQQTEVNLPYVTADASGPKHLNLKLTRAKLEALVDDLIKKTIEPCKIALNDAGLRASEISEVILVGGQTRMPKVQQAVADFFGKEPRKDVNPDEAVALGAAIQGGVLAGDVKDVLLLDVTPLSLGIETLGGVFTKIIEKNTTIPTKASQTFSTAEDNQSAVTVHVLQGEREQARYNKSLAKFDLSGIEPAPRGMPQVEVSFDIDANGILHVHAKDKKTGKEQKVEIKAGSGLSDEEIQRMVSDAEAHREEDKKFHELVTARNQADALIHGTRTAIKEHGDKVGGEIIGRTEAALAELETAMKGDDKGQIEAKSKALEEAAQSLYAAAAAGQQPGAESDAGASSAKSDDVVDAEFTEVKDDEKK</sequence>
<keyword evidence="7 8" id="KW-0143">Chaperone</keyword>
<keyword evidence="6 8" id="KW-0346">Stress response</keyword>
<keyword evidence="12" id="KW-1185">Reference proteome</keyword>
<dbReference type="EMBL" id="SZUA01000001">
    <property type="protein sequence ID" value="TKR33235.1"/>
    <property type="molecule type" value="Genomic_DNA"/>
</dbReference>
<comment type="similarity">
    <text evidence="1 8 9">Belongs to the heat shock protein 70 family.</text>
</comment>
<dbReference type="InterPro" id="IPR029047">
    <property type="entry name" value="HSP70_peptide-bd_sf"/>
</dbReference>
<dbReference type="SUPFAM" id="SSF53067">
    <property type="entry name" value="Actin-like ATPase domain"/>
    <property type="match status" value="2"/>
</dbReference>
<comment type="induction">
    <text evidence="8">By stress conditions e.g. heat shock.</text>
</comment>
<evidence type="ECO:0000256" key="10">
    <source>
        <dbReference type="SAM" id="MobiDB-lite"/>
    </source>
</evidence>
<evidence type="ECO:0000256" key="3">
    <source>
        <dbReference type="ARBA" id="ARBA00022553"/>
    </source>
</evidence>
<dbReference type="PROSITE" id="PS00297">
    <property type="entry name" value="HSP70_1"/>
    <property type="match status" value="1"/>
</dbReference>
<name>A0A4U5JUL3_9GAMM</name>
<dbReference type="HAMAP" id="MF_00332">
    <property type="entry name" value="DnaK"/>
    <property type="match status" value="1"/>
</dbReference>
<evidence type="ECO:0000256" key="8">
    <source>
        <dbReference type="HAMAP-Rule" id="MF_00332"/>
    </source>
</evidence>
<dbReference type="Gene3D" id="3.30.420.40">
    <property type="match status" value="2"/>
</dbReference>
<keyword evidence="4 8" id="KW-0547">Nucleotide-binding</keyword>
<dbReference type="Gene3D" id="3.90.640.10">
    <property type="entry name" value="Actin, Chain A, domain 4"/>
    <property type="match status" value="1"/>
</dbReference>
<feature type="compositionally biased region" description="Low complexity" evidence="10">
    <location>
        <begin position="603"/>
        <end position="621"/>
    </location>
</feature>
<dbReference type="CDD" id="cd10234">
    <property type="entry name" value="ASKHA_NBD_HSP70_DnaK-like"/>
    <property type="match status" value="1"/>
</dbReference>
<evidence type="ECO:0000256" key="6">
    <source>
        <dbReference type="ARBA" id="ARBA00023016"/>
    </source>
</evidence>
<reference evidence="11 12" key="1">
    <citation type="submission" date="2019-04" db="EMBL/GenBank/DDBJ databases">
        <title>Reference strain of H23.</title>
        <authorList>
            <person name="Luo X."/>
        </authorList>
    </citation>
    <scope>NUCLEOTIDE SEQUENCE [LARGE SCALE GENOMIC DNA]</scope>
    <source>
        <strain evidence="11 12">H23</strain>
    </source>
</reference>
<accession>A0A4U5JUL3</accession>
<evidence type="ECO:0000256" key="2">
    <source>
        <dbReference type="ARBA" id="ARBA00014415"/>
    </source>
</evidence>
<comment type="caution">
    <text evidence="11">The sequence shown here is derived from an EMBL/GenBank/DDBJ whole genome shotgun (WGS) entry which is preliminary data.</text>
</comment>
<keyword evidence="3 8" id="KW-0597">Phosphoprotein</keyword>
<dbReference type="NCBIfam" id="NF003520">
    <property type="entry name" value="PRK05183.1"/>
    <property type="match status" value="1"/>
</dbReference>
<comment type="function">
    <text evidence="8">Acts as a chaperone.</text>
</comment>